<dbReference type="Proteomes" id="UP000515211">
    <property type="component" value="Chromosome 1"/>
</dbReference>
<organism evidence="2 3">
    <name type="scientific">Arachis duranensis</name>
    <name type="common">Wild peanut</name>
    <dbReference type="NCBI Taxonomy" id="130453"/>
    <lineage>
        <taxon>Eukaryota</taxon>
        <taxon>Viridiplantae</taxon>
        <taxon>Streptophyta</taxon>
        <taxon>Embryophyta</taxon>
        <taxon>Tracheophyta</taxon>
        <taxon>Spermatophyta</taxon>
        <taxon>Magnoliopsida</taxon>
        <taxon>eudicotyledons</taxon>
        <taxon>Gunneridae</taxon>
        <taxon>Pentapetalae</taxon>
        <taxon>rosids</taxon>
        <taxon>fabids</taxon>
        <taxon>Fabales</taxon>
        <taxon>Fabaceae</taxon>
        <taxon>Papilionoideae</taxon>
        <taxon>50 kb inversion clade</taxon>
        <taxon>dalbergioids sensu lato</taxon>
        <taxon>Dalbergieae</taxon>
        <taxon>Pterocarpus clade</taxon>
        <taxon>Arachis</taxon>
    </lineage>
</organism>
<dbReference type="KEGG" id="adu:107487704"/>
<dbReference type="InterPro" id="IPR036047">
    <property type="entry name" value="F-box-like_dom_sf"/>
</dbReference>
<dbReference type="Pfam" id="PF24750">
    <property type="entry name" value="b-prop_At3g26010-like"/>
    <property type="match status" value="1"/>
</dbReference>
<sequence>MANPPSKPQILLPDDLILEIFARADVNTIGRSRTLCSYWNWELGIEEFVFKHLHAAKKRPASIYVHFGVKGRRSLGSWVFRFNVDTGENERLHIPFLRNSQGQFEVIGTDNGCMAIRYSCISHPSNLIVWNPNTDQVTRIPDPMQHHCCICASTYAFLYFPDSVGYVWINIYKKKILDSQSWLTSYSSVTGHWDSNFPCPPYVQGVDSRYVVNHGIVYWLNWNNHAQTSPQCIVHFSIFTNQFGFILIPVEARAMIQRLLICEGCLYYAAVHAKSDSYRWLIWKIEEGNQGYSWELSSQFRGHGSAESPEYLTHDYLITVKDTSQPTRGTQFTITKLDTKNQQRRTLKVLEFPLSTYIKSLNLNFNTIVPV</sequence>
<dbReference type="SUPFAM" id="SSF81383">
    <property type="entry name" value="F-box domain"/>
    <property type="match status" value="1"/>
</dbReference>
<evidence type="ECO:0000313" key="3">
    <source>
        <dbReference type="RefSeq" id="XP_015963917.1"/>
    </source>
</evidence>
<accession>A0A6P4DC85</accession>
<evidence type="ECO:0000259" key="1">
    <source>
        <dbReference type="Pfam" id="PF24750"/>
    </source>
</evidence>
<reference evidence="2" key="1">
    <citation type="journal article" date="2016" name="Nat. Genet.">
        <title>The genome sequences of Arachis duranensis and Arachis ipaensis, the diploid ancestors of cultivated peanut.</title>
        <authorList>
            <person name="Bertioli D.J."/>
            <person name="Cannon S.B."/>
            <person name="Froenicke L."/>
            <person name="Huang G."/>
            <person name="Farmer A.D."/>
            <person name="Cannon E.K."/>
            <person name="Liu X."/>
            <person name="Gao D."/>
            <person name="Clevenger J."/>
            <person name="Dash S."/>
            <person name="Ren L."/>
            <person name="Moretzsohn M.C."/>
            <person name="Shirasawa K."/>
            <person name="Huang W."/>
            <person name="Vidigal B."/>
            <person name="Abernathy B."/>
            <person name="Chu Y."/>
            <person name="Niederhuth C.E."/>
            <person name="Umale P."/>
            <person name="Araujo A.C."/>
            <person name="Kozik A."/>
            <person name="Kim K.D."/>
            <person name="Burow M.D."/>
            <person name="Varshney R.K."/>
            <person name="Wang X."/>
            <person name="Zhang X."/>
            <person name="Barkley N."/>
            <person name="Guimaraes P.M."/>
            <person name="Isobe S."/>
            <person name="Guo B."/>
            <person name="Liao B."/>
            <person name="Stalker H.T."/>
            <person name="Schmitz R.J."/>
            <person name="Scheffler B.E."/>
            <person name="Leal-Bertioli S.C."/>
            <person name="Xun X."/>
            <person name="Jackson S.A."/>
            <person name="Michelmore R."/>
            <person name="Ozias-Akins P."/>
        </authorList>
    </citation>
    <scope>NUCLEOTIDE SEQUENCE [LARGE SCALE GENOMIC DNA]</scope>
    <source>
        <strain evidence="2">cv. V14167</strain>
    </source>
</reference>
<evidence type="ECO:0000313" key="2">
    <source>
        <dbReference type="Proteomes" id="UP000515211"/>
    </source>
</evidence>
<name>A0A6P4DC85_ARADU</name>
<dbReference type="InterPro" id="IPR050796">
    <property type="entry name" value="SCF_F-box_component"/>
</dbReference>
<dbReference type="NCBIfam" id="TIGR01640">
    <property type="entry name" value="F_box_assoc_1"/>
    <property type="match status" value="1"/>
</dbReference>
<protein>
    <submittedName>
        <fullName evidence="3">F-box protein At3g57580-like</fullName>
    </submittedName>
</protein>
<dbReference type="PANTHER" id="PTHR31672:SF13">
    <property type="entry name" value="F-BOX PROTEIN CPR30-LIKE"/>
    <property type="match status" value="1"/>
</dbReference>
<feature type="domain" description="F-box protein At3g26010-like beta-propeller" evidence="1">
    <location>
        <begin position="106"/>
        <end position="300"/>
    </location>
</feature>
<dbReference type="InterPro" id="IPR017451">
    <property type="entry name" value="F-box-assoc_interact_dom"/>
</dbReference>
<dbReference type="GeneID" id="107487704"/>
<dbReference type="AlphaFoldDB" id="A0A6P4DC85"/>
<reference evidence="3" key="2">
    <citation type="submission" date="2025-08" db="UniProtKB">
        <authorList>
            <consortium name="RefSeq"/>
        </authorList>
    </citation>
    <scope>IDENTIFICATION</scope>
    <source>
        <tissue evidence="3">Whole plant</tissue>
    </source>
</reference>
<keyword evidence="2" id="KW-1185">Reference proteome</keyword>
<dbReference type="PANTHER" id="PTHR31672">
    <property type="entry name" value="BNACNNG10540D PROTEIN"/>
    <property type="match status" value="1"/>
</dbReference>
<dbReference type="RefSeq" id="XP_015963917.1">
    <property type="nucleotide sequence ID" value="XM_016108431.1"/>
</dbReference>
<dbReference type="InterPro" id="IPR056592">
    <property type="entry name" value="Beta-prop_At3g26010-like"/>
</dbReference>
<proteinExistence type="predicted"/>
<gene>
    <name evidence="3" type="primary">LOC107487704</name>
</gene>